<evidence type="ECO:0000313" key="2">
    <source>
        <dbReference type="Proteomes" id="UP000831290"/>
    </source>
</evidence>
<evidence type="ECO:0000313" key="1">
    <source>
        <dbReference type="EMBL" id="UOB17370.1"/>
    </source>
</evidence>
<gene>
    <name evidence="1" type="ORF">MQE35_16735</name>
</gene>
<sequence length="47" mass="5462">MAKLYFQDLKNLKKLNPDKETINFLLAYSKALKVITSGNMKFEVLQN</sequence>
<dbReference type="EMBL" id="CP094358">
    <property type="protein sequence ID" value="UOB17370.1"/>
    <property type="molecule type" value="Genomic_DNA"/>
</dbReference>
<dbReference type="Proteomes" id="UP000831290">
    <property type="component" value="Chromosome"/>
</dbReference>
<dbReference type="AlphaFoldDB" id="A0A9E6ZN59"/>
<dbReference type="RefSeq" id="WP_255842792.1">
    <property type="nucleotide sequence ID" value="NZ_CP094358.1"/>
</dbReference>
<accession>A0A9E6ZN59</accession>
<dbReference type="KEGG" id="fbm:MQE35_16735"/>
<organism evidence="1 2">
    <name type="scientific">Abyssalbus ytuae</name>
    <dbReference type="NCBI Taxonomy" id="2926907"/>
    <lineage>
        <taxon>Bacteria</taxon>
        <taxon>Pseudomonadati</taxon>
        <taxon>Bacteroidota</taxon>
        <taxon>Flavobacteriia</taxon>
        <taxon>Flavobacteriales</taxon>
        <taxon>Flavobacteriaceae</taxon>
        <taxon>Abyssalbus</taxon>
    </lineage>
</organism>
<keyword evidence="2" id="KW-1185">Reference proteome</keyword>
<name>A0A9E6ZN59_9FLAO</name>
<reference evidence="1" key="1">
    <citation type="submission" date="2022-03" db="EMBL/GenBank/DDBJ databases">
        <title>Description of Abyssus ytuae gen. nov., sp. nov., a novel member of the family Flavobacteriaceae isolated from the sediment of Mariana Trench.</title>
        <authorList>
            <person name="Zhang J."/>
            <person name="Xu X."/>
        </authorList>
    </citation>
    <scope>NUCLEOTIDE SEQUENCE</scope>
    <source>
        <strain evidence="1">MT3330</strain>
    </source>
</reference>
<protein>
    <submittedName>
        <fullName evidence="1">Uncharacterized protein</fullName>
    </submittedName>
</protein>
<proteinExistence type="predicted"/>